<dbReference type="RefSeq" id="WP_337092655.1">
    <property type="nucleotide sequence ID" value="NZ_JAPYKO010000004.1"/>
</dbReference>
<proteinExistence type="inferred from homology"/>
<dbReference type="Gene3D" id="3.30.470.30">
    <property type="entry name" value="DNA ligase/mRNA capping enzyme"/>
    <property type="match status" value="1"/>
</dbReference>
<name>A0ABU8K9G4_9HYPH</name>
<evidence type="ECO:0000259" key="4">
    <source>
        <dbReference type="PROSITE" id="PS50160"/>
    </source>
</evidence>
<dbReference type="Proteomes" id="UP001366503">
    <property type="component" value="Unassembled WGS sequence"/>
</dbReference>
<dbReference type="CDD" id="cd07906">
    <property type="entry name" value="Adenylation_DNA_ligase_LigD_LigC"/>
    <property type="match status" value="1"/>
</dbReference>
<dbReference type="InterPro" id="IPR012310">
    <property type="entry name" value="DNA_ligase_ATP-dep_cent"/>
</dbReference>
<accession>A0ABU8K9G4</accession>
<evidence type="ECO:0000313" key="6">
    <source>
        <dbReference type="Proteomes" id="UP001366503"/>
    </source>
</evidence>
<evidence type="ECO:0000313" key="5">
    <source>
        <dbReference type="EMBL" id="MEI9402320.1"/>
    </source>
</evidence>
<evidence type="ECO:0000256" key="1">
    <source>
        <dbReference type="ARBA" id="ARBA00007572"/>
    </source>
</evidence>
<dbReference type="GO" id="GO:0016874">
    <property type="term" value="F:ligase activity"/>
    <property type="evidence" value="ECO:0007669"/>
    <property type="project" value="UniProtKB-KW"/>
</dbReference>
<dbReference type="Pfam" id="PF01068">
    <property type="entry name" value="DNA_ligase_A_M"/>
    <property type="match status" value="1"/>
</dbReference>
<dbReference type="EMBL" id="JAPYKO010000004">
    <property type="protein sequence ID" value="MEI9402320.1"/>
    <property type="molecule type" value="Genomic_DNA"/>
</dbReference>
<comment type="similarity">
    <text evidence="1">Belongs to the ATP-dependent DNA ligase family.</text>
</comment>
<dbReference type="InterPro" id="IPR050191">
    <property type="entry name" value="ATP-dep_DNA_ligase"/>
</dbReference>
<evidence type="ECO:0000256" key="3">
    <source>
        <dbReference type="SAM" id="MobiDB-lite"/>
    </source>
</evidence>
<evidence type="ECO:0000256" key="2">
    <source>
        <dbReference type="ARBA" id="ARBA00022598"/>
    </source>
</evidence>
<sequence>MRLVFIPPMKPKLVKSPPLGDDWIHEIKLDGYRTQVVINSPDDIRAYSSSGADWTKRYLGIVEAARELGVESAIIDGEAVVPGDDGRPDFHKMQRVIQKDPYAAILGAFDILHLNGHDLRDIGCKARREMLYSIVKPGTRIQFSEALPGDAASIFYLVDQAGIEGVVSKRAHSIYRSGPTANWVKTKSYKHTDLDLVGVEREAGKPTIARFVEPGTHHYAGPPSSPSAVKLANGYGRRSRRRPAAPRQARRCEKNTRRRNG</sequence>
<comment type="caution">
    <text evidence="5">The sequence shown here is derived from an EMBL/GenBank/DDBJ whole genome shotgun (WGS) entry which is preliminary data.</text>
</comment>
<dbReference type="SUPFAM" id="SSF56091">
    <property type="entry name" value="DNA ligase/mRNA capping enzyme, catalytic domain"/>
    <property type="match status" value="1"/>
</dbReference>
<dbReference type="PANTHER" id="PTHR45674">
    <property type="entry name" value="DNA LIGASE 1/3 FAMILY MEMBER"/>
    <property type="match status" value="1"/>
</dbReference>
<reference evidence="5 6" key="1">
    <citation type="submission" date="2022-12" db="EMBL/GenBank/DDBJ databases">
        <authorList>
            <person name="Muema E."/>
        </authorList>
    </citation>
    <scope>NUCLEOTIDE SEQUENCE [LARGE SCALE GENOMIC DNA]</scope>
    <source>
        <strain evidence="6">1330</strain>
    </source>
</reference>
<dbReference type="PANTHER" id="PTHR45674:SF4">
    <property type="entry name" value="DNA LIGASE 1"/>
    <property type="match status" value="1"/>
</dbReference>
<protein>
    <submittedName>
        <fullName evidence="5">ATP-dependent DNA ligase</fullName>
    </submittedName>
</protein>
<keyword evidence="6" id="KW-1185">Reference proteome</keyword>
<organism evidence="5 6">
    <name type="scientific">Mesorhizobium argentiipisi</name>
    <dbReference type="NCBI Taxonomy" id="3015175"/>
    <lineage>
        <taxon>Bacteria</taxon>
        <taxon>Pseudomonadati</taxon>
        <taxon>Pseudomonadota</taxon>
        <taxon>Alphaproteobacteria</taxon>
        <taxon>Hyphomicrobiales</taxon>
        <taxon>Phyllobacteriaceae</taxon>
        <taxon>Mesorhizobium</taxon>
    </lineage>
</organism>
<dbReference type="PROSITE" id="PS50160">
    <property type="entry name" value="DNA_LIGASE_A3"/>
    <property type="match status" value="1"/>
</dbReference>
<feature type="domain" description="ATP-dependent DNA ligase family profile" evidence="4">
    <location>
        <begin position="108"/>
        <end position="187"/>
    </location>
</feature>
<keyword evidence="2 5" id="KW-0436">Ligase</keyword>
<dbReference type="Gene3D" id="3.30.1490.70">
    <property type="match status" value="1"/>
</dbReference>
<feature type="region of interest" description="Disordered" evidence="3">
    <location>
        <begin position="215"/>
        <end position="261"/>
    </location>
</feature>
<gene>
    <name evidence="5" type="ORF">O7A05_09100</name>
</gene>